<evidence type="ECO:0000259" key="1">
    <source>
        <dbReference type="PROSITE" id="PS50060"/>
    </source>
</evidence>
<dbReference type="Gene3D" id="2.60.120.200">
    <property type="match status" value="2"/>
</dbReference>
<dbReference type="SUPFAM" id="SSF49899">
    <property type="entry name" value="Concanavalin A-like lectins/glucanases"/>
    <property type="match status" value="2"/>
</dbReference>
<name>A0ABY7E1U3_MYAAR</name>
<dbReference type="PANTHER" id="PTHR23282">
    <property type="entry name" value="APICAL ENDOSOMAL GLYCOPROTEIN PRECURSOR"/>
    <property type="match status" value="1"/>
</dbReference>
<dbReference type="PROSITE" id="PS50060">
    <property type="entry name" value="MAM_2"/>
    <property type="match status" value="2"/>
</dbReference>
<proteinExistence type="predicted"/>
<gene>
    <name evidence="2" type="ORF">MAR_009345</name>
</gene>
<dbReference type="Pfam" id="PF00629">
    <property type="entry name" value="MAM"/>
    <property type="match status" value="2"/>
</dbReference>
<dbReference type="InterPro" id="IPR051560">
    <property type="entry name" value="MAM_domain-containing"/>
</dbReference>
<protein>
    <submittedName>
        <fullName evidence="2">MLRP2-like protein</fullName>
    </submittedName>
</protein>
<feature type="domain" description="MAM" evidence="1">
    <location>
        <begin position="105"/>
        <end position="238"/>
    </location>
</feature>
<feature type="domain" description="MAM" evidence="1">
    <location>
        <begin position="1"/>
        <end position="69"/>
    </location>
</feature>
<dbReference type="Proteomes" id="UP001164746">
    <property type="component" value="Chromosome 4"/>
</dbReference>
<dbReference type="SMART" id="SM00137">
    <property type="entry name" value="MAM"/>
    <property type="match status" value="1"/>
</dbReference>
<evidence type="ECO:0000313" key="3">
    <source>
        <dbReference type="Proteomes" id="UP001164746"/>
    </source>
</evidence>
<keyword evidence="3" id="KW-1185">Reference proteome</keyword>
<reference evidence="2" key="1">
    <citation type="submission" date="2022-11" db="EMBL/GenBank/DDBJ databases">
        <title>Centuries of genome instability and evolution in soft-shell clam transmissible cancer (bioRxiv).</title>
        <authorList>
            <person name="Hart S.F.M."/>
            <person name="Yonemitsu M.A."/>
            <person name="Giersch R.M."/>
            <person name="Beal B.F."/>
            <person name="Arriagada G."/>
            <person name="Davis B.W."/>
            <person name="Ostrander E.A."/>
            <person name="Goff S.P."/>
            <person name="Metzger M.J."/>
        </authorList>
    </citation>
    <scope>NUCLEOTIDE SEQUENCE</scope>
    <source>
        <strain evidence="2">MELC-2E11</strain>
        <tissue evidence="2">Siphon/mantle</tissue>
    </source>
</reference>
<organism evidence="2 3">
    <name type="scientific">Mya arenaria</name>
    <name type="common">Soft-shell clam</name>
    <dbReference type="NCBI Taxonomy" id="6604"/>
    <lineage>
        <taxon>Eukaryota</taxon>
        <taxon>Metazoa</taxon>
        <taxon>Spiralia</taxon>
        <taxon>Lophotrochozoa</taxon>
        <taxon>Mollusca</taxon>
        <taxon>Bivalvia</taxon>
        <taxon>Autobranchia</taxon>
        <taxon>Heteroconchia</taxon>
        <taxon>Euheterodonta</taxon>
        <taxon>Imparidentia</taxon>
        <taxon>Neoheterodontei</taxon>
        <taxon>Myida</taxon>
        <taxon>Myoidea</taxon>
        <taxon>Myidae</taxon>
        <taxon>Mya</taxon>
    </lineage>
</organism>
<evidence type="ECO:0000313" key="2">
    <source>
        <dbReference type="EMBL" id="WAR02787.1"/>
    </source>
</evidence>
<sequence length="255" mass="28174">MFSPQVGSNLGSAVWTKSGTQGNLWQQGQATLVSKTSTYNIAFEGIVGPGYRGDIGLDDIKLITGACPSGGMYSLYTCFFIKLFSDMYIYFFLFFFQFCSILRGIACTFDNGLCGWQQSRADTFDWLQRKGSTGSAGTGPTNDHTTNTRAGTYMYIESSSPRRPGDKAWLVSSYATTTAPQCLSFYYSMYGVHIGSLNVYVMTGTALPSAPVFSKSGNQGNQWFMGQATLQSTQKYRVRNIAKKDDFNLRIRSLI</sequence>
<dbReference type="EMBL" id="CP111015">
    <property type="protein sequence ID" value="WAR02787.1"/>
    <property type="molecule type" value="Genomic_DNA"/>
</dbReference>
<dbReference type="CDD" id="cd06263">
    <property type="entry name" value="MAM"/>
    <property type="match status" value="1"/>
</dbReference>
<accession>A0ABY7E1U3</accession>
<dbReference type="PANTHER" id="PTHR23282:SF148">
    <property type="entry name" value="MAM DOMAIN-CONTAINING PROTEIN"/>
    <property type="match status" value="1"/>
</dbReference>
<dbReference type="InterPro" id="IPR013320">
    <property type="entry name" value="ConA-like_dom_sf"/>
</dbReference>
<dbReference type="InterPro" id="IPR000998">
    <property type="entry name" value="MAM_dom"/>
</dbReference>